<dbReference type="PIRSF" id="PIRSF005902">
    <property type="entry name" value="DNase_TatD"/>
    <property type="match status" value="1"/>
</dbReference>
<evidence type="ECO:0000256" key="1">
    <source>
        <dbReference type="ARBA" id="ARBA00009275"/>
    </source>
</evidence>
<sequence length="260" mass="28211">MINVLVDSHCHLDLAPFSADLALVIRRAQAAGVTRLVVPAVSAKRWPALLALAEQYAPIYIALGLHPYFQAEHSEQDLLLLESLLAQRHPKVVAVGECGLDWVIADADRAKQQTLLEQQWLLAEKFELPVILHVRKAHPELLSLLKAKPAQKGAVIHAFSGSLQLANDYIQHGCLLGIGGVITYPRAAKTRAAVAELPLSKLLLETDAPDMPLAGFQGQRNEPARVVQVAESLAALKQLPLADIYSQTGANATQLFGFKP</sequence>
<keyword evidence="6" id="KW-1185">Reference proteome</keyword>
<comment type="similarity">
    <text evidence="1">Belongs to the metallo-dependent hydrolases superfamily. TatD-type hydrolase family.</text>
</comment>
<proteinExistence type="inferred from homology"/>
<evidence type="ECO:0000313" key="6">
    <source>
        <dbReference type="Proteomes" id="UP000252558"/>
    </source>
</evidence>
<dbReference type="InterPro" id="IPR001130">
    <property type="entry name" value="TatD-like"/>
</dbReference>
<evidence type="ECO:0000256" key="3">
    <source>
        <dbReference type="ARBA" id="ARBA00022801"/>
    </source>
</evidence>
<feature type="binding site" evidence="4">
    <location>
        <position position="133"/>
    </location>
    <ligand>
        <name>a divalent metal cation</name>
        <dbReference type="ChEBI" id="CHEBI:60240"/>
        <label>2</label>
    </ligand>
</feature>
<name>A0A368MYA5_9GAMM</name>
<dbReference type="OrthoDB" id="9810005at2"/>
<accession>A0A368MYA5</accession>
<dbReference type="PROSITE" id="PS01091">
    <property type="entry name" value="TATD_3"/>
    <property type="match status" value="1"/>
</dbReference>
<dbReference type="PANTHER" id="PTHR46124:SF3">
    <property type="entry name" value="HYDROLASE"/>
    <property type="match status" value="1"/>
</dbReference>
<dbReference type="InterPro" id="IPR018228">
    <property type="entry name" value="DNase_TatD-rel_CS"/>
</dbReference>
<dbReference type="Pfam" id="PF01026">
    <property type="entry name" value="TatD_DNase"/>
    <property type="match status" value="1"/>
</dbReference>
<keyword evidence="2 4" id="KW-0479">Metal-binding</keyword>
<dbReference type="EMBL" id="QPID01000018">
    <property type="protein sequence ID" value="RCU43227.1"/>
    <property type="molecule type" value="Genomic_DNA"/>
</dbReference>
<dbReference type="Gene3D" id="3.20.20.140">
    <property type="entry name" value="Metal-dependent hydrolases"/>
    <property type="match status" value="1"/>
</dbReference>
<dbReference type="PANTHER" id="PTHR46124">
    <property type="entry name" value="D-AMINOACYL-TRNA DEACYLASE"/>
    <property type="match status" value="1"/>
</dbReference>
<dbReference type="AlphaFoldDB" id="A0A368MYA5"/>
<feature type="binding site" evidence="4">
    <location>
        <position position="157"/>
    </location>
    <ligand>
        <name>a divalent metal cation</name>
        <dbReference type="ChEBI" id="CHEBI:60240"/>
        <label>2</label>
    </ligand>
</feature>
<dbReference type="GO" id="GO:0005829">
    <property type="term" value="C:cytosol"/>
    <property type="evidence" value="ECO:0007669"/>
    <property type="project" value="TreeGrafter"/>
</dbReference>
<dbReference type="SUPFAM" id="SSF51556">
    <property type="entry name" value="Metallo-dependent hydrolases"/>
    <property type="match status" value="1"/>
</dbReference>
<feature type="binding site" evidence="4">
    <location>
        <position position="11"/>
    </location>
    <ligand>
        <name>a divalent metal cation</name>
        <dbReference type="ChEBI" id="CHEBI:60240"/>
        <label>1</label>
    </ligand>
</feature>
<feature type="binding site" evidence="4">
    <location>
        <position position="207"/>
    </location>
    <ligand>
        <name>a divalent metal cation</name>
        <dbReference type="ChEBI" id="CHEBI:60240"/>
        <label>1</label>
    </ligand>
</feature>
<dbReference type="GO" id="GO:0004536">
    <property type="term" value="F:DNA nuclease activity"/>
    <property type="evidence" value="ECO:0007669"/>
    <property type="project" value="InterPro"/>
</dbReference>
<dbReference type="GO" id="GO:0046872">
    <property type="term" value="F:metal ion binding"/>
    <property type="evidence" value="ECO:0007669"/>
    <property type="project" value="UniProtKB-KW"/>
</dbReference>
<dbReference type="NCBIfam" id="TIGR00010">
    <property type="entry name" value="YchF/TatD family DNA exonuclease"/>
    <property type="match status" value="1"/>
</dbReference>
<protein>
    <submittedName>
        <fullName evidence="5">TatD family deoxyribonuclease</fullName>
    </submittedName>
</protein>
<dbReference type="InterPro" id="IPR032466">
    <property type="entry name" value="Metal_Hydrolase"/>
</dbReference>
<dbReference type="CDD" id="cd01310">
    <property type="entry name" value="TatD_DNAse"/>
    <property type="match status" value="1"/>
</dbReference>
<feature type="binding site" evidence="4">
    <location>
        <position position="97"/>
    </location>
    <ligand>
        <name>a divalent metal cation</name>
        <dbReference type="ChEBI" id="CHEBI:60240"/>
        <label>1</label>
    </ligand>
</feature>
<organism evidence="5 6">
    <name type="scientific">Corallincola holothuriorum</name>
    <dbReference type="NCBI Taxonomy" id="2282215"/>
    <lineage>
        <taxon>Bacteria</taxon>
        <taxon>Pseudomonadati</taxon>
        <taxon>Pseudomonadota</taxon>
        <taxon>Gammaproteobacteria</taxon>
        <taxon>Alteromonadales</taxon>
        <taxon>Psychromonadaceae</taxon>
        <taxon>Corallincola</taxon>
    </lineage>
</organism>
<keyword evidence="3" id="KW-0378">Hydrolase</keyword>
<evidence type="ECO:0000256" key="2">
    <source>
        <dbReference type="ARBA" id="ARBA00022723"/>
    </source>
</evidence>
<reference evidence="5 6" key="1">
    <citation type="submission" date="2018-07" db="EMBL/GenBank/DDBJ databases">
        <title>Corallincola holothuriorum sp. nov., a new facultative anaerobe isolated from sea cucumber Apostichopus japonicus.</title>
        <authorList>
            <person name="Xia H."/>
        </authorList>
    </citation>
    <scope>NUCLEOTIDE SEQUENCE [LARGE SCALE GENOMIC DNA]</scope>
    <source>
        <strain evidence="5 6">C4</strain>
    </source>
</reference>
<feature type="binding site" evidence="4">
    <location>
        <position position="9"/>
    </location>
    <ligand>
        <name>a divalent metal cation</name>
        <dbReference type="ChEBI" id="CHEBI:60240"/>
        <label>1</label>
    </ligand>
</feature>
<dbReference type="PROSITE" id="PS01137">
    <property type="entry name" value="TATD_1"/>
    <property type="match status" value="1"/>
</dbReference>
<dbReference type="FunFam" id="3.20.20.140:FF:000005">
    <property type="entry name" value="TatD family hydrolase"/>
    <property type="match status" value="1"/>
</dbReference>
<dbReference type="InterPro" id="IPR015991">
    <property type="entry name" value="TatD/YcfH-like"/>
</dbReference>
<dbReference type="GO" id="GO:0016788">
    <property type="term" value="F:hydrolase activity, acting on ester bonds"/>
    <property type="evidence" value="ECO:0007669"/>
    <property type="project" value="InterPro"/>
</dbReference>
<dbReference type="Proteomes" id="UP000252558">
    <property type="component" value="Unassembled WGS sequence"/>
</dbReference>
<gene>
    <name evidence="5" type="ORF">DU002_19050</name>
</gene>
<evidence type="ECO:0000256" key="4">
    <source>
        <dbReference type="PIRSR" id="PIRSR005902-1"/>
    </source>
</evidence>
<evidence type="ECO:0000313" key="5">
    <source>
        <dbReference type="EMBL" id="RCU43227.1"/>
    </source>
</evidence>
<comment type="caution">
    <text evidence="5">The sequence shown here is derived from an EMBL/GenBank/DDBJ whole genome shotgun (WGS) entry which is preliminary data.</text>
</comment>